<accession>A0A6H1ZZ80</accession>
<proteinExistence type="predicted"/>
<dbReference type="EMBL" id="MT144346">
    <property type="protein sequence ID" value="QJA52520.1"/>
    <property type="molecule type" value="Genomic_DNA"/>
</dbReference>
<evidence type="ECO:0000313" key="1">
    <source>
        <dbReference type="EMBL" id="QJA52520.1"/>
    </source>
</evidence>
<reference evidence="1" key="1">
    <citation type="submission" date="2020-03" db="EMBL/GenBank/DDBJ databases">
        <title>The deep terrestrial virosphere.</title>
        <authorList>
            <person name="Holmfeldt K."/>
            <person name="Nilsson E."/>
            <person name="Simone D."/>
            <person name="Lopez-Fernandez M."/>
            <person name="Wu X."/>
            <person name="de Brujin I."/>
            <person name="Lundin D."/>
            <person name="Andersson A."/>
            <person name="Bertilsson S."/>
            <person name="Dopson M."/>
        </authorList>
    </citation>
    <scope>NUCLEOTIDE SEQUENCE</scope>
    <source>
        <strain evidence="1">TM448A02781</strain>
    </source>
</reference>
<organism evidence="1">
    <name type="scientific">viral metagenome</name>
    <dbReference type="NCBI Taxonomy" id="1070528"/>
    <lineage>
        <taxon>unclassified sequences</taxon>
        <taxon>metagenomes</taxon>
        <taxon>organismal metagenomes</taxon>
    </lineage>
</organism>
<name>A0A6H1ZZ80_9ZZZZ</name>
<protein>
    <submittedName>
        <fullName evidence="1">Uncharacterized protein</fullName>
    </submittedName>
</protein>
<gene>
    <name evidence="1" type="ORF">TM448A02781_0008</name>
</gene>
<sequence>MNIKLNISERLFAISILNEFKGGLDKLAIILEDIKKFTITEAEWTQAEKKEIKQGGNVNWTWNDAKGGETDIDIQKETLDWLTTRIQEKDEKGEYTLQDRAIISLSSKLK</sequence>
<dbReference type="AlphaFoldDB" id="A0A6H1ZZ80"/>